<dbReference type="AlphaFoldDB" id="A0A7E4W0C6"/>
<evidence type="ECO:0000259" key="2">
    <source>
        <dbReference type="Pfam" id="PF01968"/>
    </source>
</evidence>
<evidence type="ECO:0000259" key="4">
    <source>
        <dbReference type="Pfam" id="PF05378"/>
    </source>
</evidence>
<feature type="domain" description="Hydantoinase B/oxoprolinase" evidence="3">
    <location>
        <begin position="728"/>
        <end position="1251"/>
    </location>
</feature>
<dbReference type="InterPro" id="IPR045079">
    <property type="entry name" value="Oxoprolinase-like"/>
</dbReference>
<evidence type="ECO:0000313" key="7">
    <source>
        <dbReference type="WBParaSite" id="Pan_g5869.t1"/>
    </source>
</evidence>
<evidence type="ECO:0000313" key="6">
    <source>
        <dbReference type="Proteomes" id="UP000492821"/>
    </source>
</evidence>
<dbReference type="Pfam" id="PF19278">
    <property type="entry name" value="Hydant_A_C"/>
    <property type="match status" value="1"/>
</dbReference>
<name>A0A7E4W0C6_PANRE</name>
<sequence length="1252" mass="135858">MKSGIGFGIDRGGTFTDVFVVYPDGSTNTFKLLSEDTNYNDAPTEAIRRVLSEYTRKEIPRGTKIPTEHVSFIRMGTTVATNALLERKGEKTALFVTAGFKDLLKIGNQARSGIFDLNIHTPEMLYDEVYEVQERVLLVDPTCKMDITGAKKVAQNGQEVIVEKEVDERELRLAFGAAVQKGIRSIAVALLHSYIYKEHEHRVREIALEYGFSHVSISSEVAPMIKIVPRGFTATADAYLTPIIQTYITKFCHSFENNLDGVIIEFMRSDGGLCSIKDFVGSKAILSGPAGGVVGVSYTAYDAKAGNPIIAFDMGGTSTDVSRYAGHFNEVIESETDGIIIQSPQLEINTVAAGGGSRLFFRNGLFVVGPESSGSHPGPICYRKNGYLSLTDANIVLNRIVPDFFPHIFGPEENQPLDRDAALAEFTRLTAEINEFVKANGQKVMTVEEVALGFVKVANEAMCRPIRRLTEAKGFDTAEHVLACFGGAGGQHACAVARELGMKKVKIHKNAGILSAFGLVLADVVVERQAPLLKPIDSNFEEITAVANDLEKQAHDHLLEQGFKRDQLSFERILHMRYEKTDAIILCSNKNGQISSKEQYVAEFAEQYLREFGFTIPDREIIVDDIRVRGVGRRYLSQNETKVAAASTKLTSIAEYKGHFESGSSKMKFYKLDNLQYGHTVDGPAVIIDKNCTILVEPDCVASITEYGDVEVAVSEKSVAVLGDTVNSVHLSIFSHRFMSIAEQMGSVLRRSAISTNIKERLDFSCALFGPDGGLVANAPHIPVHLGGMQHAVQYQLNYHGKGGLKPGDVLLSNHPVAGGSHLPDLTVITPVFINDSKEPDFFVANRGHHADIGGLVPGSMPPHSTKLSQEGAAFKAFKLVKEGKLQEQELITALNEPGKEPGCTGTRNLRDNLADLRAQIAANQKGIALLVELIKSYGIDVVKKYMAHIQSTAEVAVRNMLKEVAENNATNTNAIVQLSFTDYMDDGTDIALTVSIDRNTGDATFDFTGTGLQVYSSSNAPKAVTMAAIIYSLRCLVGEDIPLNQGCLASVKVINPEGCILNPDEEAAVVGGNVLTSQRVCDVIFGAFRAVAASQGCMNNVTFGDETLGYYETVAGGAGAGPTYDGRSGVHTHMTNTRITDPEILESRYPVILRQFKIRHGSGGNGLHRGGDGVVRHLQFRRPMTLSLLTERRVHSPYGLYGGGKGKRGLNILKRAKSGTAVNVGPKNSINVAPGDIFQLETPGGGGWGEQ</sequence>
<feature type="domain" description="Acetophenone carboxylase-like C-terminal" evidence="5">
    <location>
        <begin position="540"/>
        <end position="701"/>
    </location>
</feature>
<reference evidence="6" key="1">
    <citation type="journal article" date="2013" name="Genetics">
        <title>The draft genome and transcriptome of Panagrellus redivivus are shaped by the harsh demands of a free-living lifestyle.</title>
        <authorList>
            <person name="Srinivasan J."/>
            <person name="Dillman A.R."/>
            <person name="Macchietto M.G."/>
            <person name="Heikkinen L."/>
            <person name="Lakso M."/>
            <person name="Fracchia K.M."/>
            <person name="Antoshechkin I."/>
            <person name="Mortazavi A."/>
            <person name="Wong G."/>
            <person name="Sternberg P.W."/>
        </authorList>
    </citation>
    <scope>NUCLEOTIDE SEQUENCE [LARGE SCALE GENOMIC DNA]</scope>
    <source>
        <strain evidence="6">MT8872</strain>
    </source>
</reference>
<comment type="similarity">
    <text evidence="1">Belongs to the oxoprolinase family.</text>
</comment>
<dbReference type="PANTHER" id="PTHR11365">
    <property type="entry name" value="5-OXOPROLINASE RELATED"/>
    <property type="match status" value="1"/>
</dbReference>
<dbReference type="Pfam" id="PF05378">
    <property type="entry name" value="Hydant_A_N"/>
    <property type="match status" value="1"/>
</dbReference>
<protein>
    <submittedName>
        <fullName evidence="7">5-oxoprolinase</fullName>
    </submittedName>
</protein>
<dbReference type="InterPro" id="IPR003692">
    <property type="entry name" value="Hydantoinase_B"/>
</dbReference>
<dbReference type="PANTHER" id="PTHR11365:SF2">
    <property type="entry name" value="5-OXOPROLINASE"/>
    <property type="match status" value="1"/>
</dbReference>
<keyword evidence="6" id="KW-1185">Reference proteome</keyword>
<dbReference type="GO" id="GO:0017168">
    <property type="term" value="F:5-oxoprolinase (ATP-hydrolyzing) activity"/>
    <property type="evidence" value="ECO:0007669"/>
    <property type="project" value="TreeGrafter"/>
</dbReference>
<dbReference type="GO" id="GO:0006749">
    <property type="term" value="P:glutathione metabolic process"/>
    <property type="evidence" value="ECO:0007669"/>
    <property type="project" value="TreeGrafter"/>
</dbReference>
<evidence type="ECO:0000259" key="3">
    <source>
        <dbReference type="Pfam" id="PF02538"/>
    </source>
</evidence>
<reference evidence="7" key="2">
    <citation type="submission" date="2020-10" db="UniProtKB">
        <authorList>
            <consortium name="WormBaseParasite"/>
        </authorList>
    </citation>
    <scope>IDENTIFICATION</scope>
</reference>
<dbReference type="Pfam" id="PF01968">
    <property type="entry name" value="Hydantoinase_A"/>
    <property type="match status" value="1"/>
</dbReference>
<dbReference type="GO" id="GO:0005829">
    <property type="term" value="C:cytosol"/>
    <property type="evidence" value="ECO:0007669"/>
    <property type="project" value="TreeGrafter"/>
</dbReference>
<feature type="domain" description="Hydantoinase/oxoprolinase N-terminal" evidence="4">
    <location>
        <begin position="7"/>
        <end position="210"/>
    </location>
</feature>
<evidence type="ECO:0000259" key="5">
    <source>
        <dbReference type="Pfam" id="PF19278"/>
    </source>
</evidence>
<evidence type="ECO:0000256" key="1">
    <source>
        <dbReference type="ARBA" id="ARBA00010403"/>
    </source>
</evidence>
<organism evidence="6 7">
    <name type="scientific">Panagrellus redivivus</name>
    <name type="common">Microworm</name>
    <dbReference type="NCBI Taxonomy" id="6233"/>
    <lineage>
        <taxon>Eukaryota</taxon>
        <taxon>Metazoa</taxon>
        <taxon>Ecdysozoa</taxon>
        <taxon>Nematoda</taxon>
        <taxon>Chromadorea</taxon>
        <taxon>Rhabditida</taxon>
        <taxon>Tylenchina</taxon>
        <taxon>Panagrolaimomorpha</taxon>
        <taxon>Panagrolaimoidea</taxon>
        <taxon>Panagrolaimidae</taxon>
        <taxon>Panagrellus</taxon>
    </lineage>
</organism>
<feature type="domain" description="Hydantoinase A/oxoprolinase" evidence="2">
    <location>
        <begin position="230"/>
        <end position="527"/>
    </location>
</feature>
<dbReference type="InterPro" id="IPR008040">
    <property type="entry name" value="Hydant_A_N"/>
</dbReference>
<proteinExistence type="inferred from homology"/>
<dbReference type="InterPro" id="IPR002821">
    <property type="entry name" value="Hydantoinase_A"/>
</dbReference>
<dbReference type="WBParaSite" id="Pan_g5869.t1">
    <property type="protein sequence ID" value="Pan_g5869.t1"/>
    <property type="gene ID" value="Pan_g5869"/>
</dbReference>
<dbReference type="InterPro" id="IPR049517">
    <property type="entry name" value="ACX-like_C"/>
</dbReference>
<accession>A0A7E4W0C6</accession>
<dbReference type="Proteomes" id="UP000492821">
    <property type="component" value="Unassembled WGS sequence"/>
</dbReference>
<dbReference type="Pfam" id="PF02538">
    <property type="entry name" value="Hydantoinase_B"/>
    <property type="match status" value="1"/>
</dbReference>